<dbReference type="Proteomes" id="UP000580250">
    <property type="component" value="Unassembled WGS sequence"/>
</dbReference>
<gene>
    <name evidence="1" type="ORF">MENT_LOCUS29507</name>
</gene>
<proteinExistence type="predicted"/>
<evidence type="ECO:0000313" key="1">
    <source>
        <dbReference type="EMBL" id="CAD2177621.1"/>
    </source>
</evidence>
<comment type="caution">
    <text evidence="1">The sequence shown here is derived from an EMBL/GenBank/DDBJ whole genome shotgun (WGS) entry which is preliminary data.</text>
</comment>
<reference evidence="1 2" key="1">
    <citation type="submission" date="2020-08" db="EMBL/GenBank/DDBJ databases">
        <authorList>
            <person name="Koutsovoulos G."/>
            <person name="Danchin GJ E."/>
        </authorList>
    </citation>
    <scope>NUCLEOTIDE SEQUENCE [LARGE SCALE GENOMIC DNA]</scope>
</reference>
<accession>A0A6V7VTY0</accession>
<name>A0A6V7VTY0_MELEN</name>
<dbReference type="AlphaFoldDB" id="A0A6V7VTY0"/>
<protein>
    <submittedName>
        <fullName evidence="1">Uncharacterized protein</fullName>
    </submittedName>
</protein>
<dbReference type="EMBL" id="CAJEWN010000301">
    <property type="protein sequence ID" value="CAD2177621.1"/>
    <property type="molecule type" value="Genomic_DNA"/>
</dbReference>
<organism evidence="1 2">
    <name type="scientific">Meloidogyne enterolobii</name>
    <name type="common">Root-knot nematode worm</name>
    <name type="synonym">Meloidogyne mayaguensis</name>
    <dbReference type="NCBI Taxonomy" id="390850"/>
    <lineage>
        <taxon>Eukaryota</taxon>
        <taxon>Metazoa</taxon>
        <taxon>Ecdysozoa</taxon>
        <taxon>Nematoda</taxon>
        <taxon>Chromadorea</taxon>
        <taxon>Rhabditida</taxon>
        <taxon>Tylenchina</taxon>
        <taxon>Tylenchomorpha</taxon>
        <taxon>Tylenchoidea</taxon>
        <taxon>Meloidogynidae</taxon>
        <taxon>Meloidogyninae</taxon>
        <taxon>Meloidogyne</taxon>
    </lineage>
</organism>
<sequence length="94" mass="10848">MYVVTRYLPYLKDLESTSLLMLHEPVNVLFTQALISGGLSNMNCIDKSPFYPTFCLTTCNHFLIELDNEIAELNCFNFINLKIELRQILDLLLS</sequence>
<evidence type="ECO:0000313" key="2">
    <source>
        <dbReference type="Proteomes" id="UP000580250"/>
    </source>
</evidence>